<evidence type="ECO:0000313" key="4">
    <source>
        <dbReference type="Proteomes" id="UP000037696"/>
    </source>
</evidence>
<dbReference type="InterPro" id="IPR050282">
    <property type="entry name" value="Cycloisomerase_2"/>
</dbReference>
<evidence type="ECO:0000256" key="1">
    <source>
        <dbReference type="ARBA" id="ARBA00005564"/>
    </source>
</evidence>
<organism evidence="3 4">
    <name type="scientific">Penicillium nordicum</name>
    <dbReference type="NCBI Taxonomy" id="229535"/>
    <lineage>
        <taxon>Eukaryota</taxon>
        <taxon>Fungi</taxon>
        <taxon>Dikarya</taxon>
        <taxon>Ascomycota</taxon>
        <taxon>Pezizomycotina</taxon>
        <taxon>Eurotiomycetes</taxon>
        <taxon>Eurotiomycetidae</taxon>
        <taxon>Eurotiales</taxon>
        <taxon>Aspergillaceae</taxon>
        <taxon>Penicillium</taxon>
    </lineage>
</organism>
<evidence type="ECO:0000256" key="2">
    <source>
        <dbReference type="SAM" id="Phobius"/>
    </source>
</evidence>
<dbReference type="PANTHER" id="PTHR30344:SF1">
    <property type="entry name" value="6-PHOSPHOGLUCONOLACTONASE"/>
    <property type="match status" value="1"/>
</dbReference>
<comment type="similarity">
    <text evidence="1">Belongs to the cycloisomerase 2 family.</text>
</comment>
<dbReference type="InterPro" id="IPR011048">
    <property type="entry name" value="Haem_d1_sf"/>
</dbReference>
<dbReference type="STRING" id="229535.A0A0M8NP04"/>
<dbReference type="PANTHER" id="PTHR30344">
    <property type="entry name" value="6-PHOSPHOGLUCONOLACTONASE-RELATED"/>
    <property type="match status" value="1"/>
</dbReference>
<reference evidence="3 4" key="1">
    <citation type="submission" date="2015-08" db="EMBL/GenBank/DDBJ databases">
        <title>Genome sequencing of Penicillium nordicum.</title>
        <authorList>
            <person name="Nguyen H.D."/>
            <person name="Seifert K.A."/>
        </authorList>
    </citation>
    <scope>NUCLEOTIDE SEQUENCE [LARGE SCALE GENOMIC DNA]</scope>
    <source>
        <strain evidence="3 4">DAOMC 185683</strain>
    </source>
</reference>
<accession>A0A0M8NP04</accession>
<sequence length="515" mass="56023">SFTIHCKSGAKRRYITRHLQAALLVIISFRSLAPSHCRYVFNTLFKHRPDARFTEPHNHRKRHCLIRIGNLGNIYFFVNPTPPLSLSFSFPNPVMVRCLPFFISLAAATNLYATHYDGNIYSLSLDDENSLSVTSSLKSCGDGPSWLTFDSSTRTMYCSDHAGNASMNGLLTSYSVDRNGRLTELAHTVDVGAAVHSVIYGGKHGREKYLAVAHYGGSALSTFALPLRSDKKPLEVFRYKMSQPGIKPRQDSPHPHQVILDPTGGFILVPDLGADQVRVYAIDLHSGHLNVCPSLNYTAGSGPRHGLFWKSNPSDSVTMLYTVSELSGHFHAFVVSYLSSGCLAFKETQSFVPYPGGKLPAAGTPAELRMAGNSLYASIRFDQGFAPNDSMSTMACSSNGTVSFSQITSAYGTIPRTFAINKKGTLVAIGDQASSNVAIVKRDPRGGTLGDLVANLQVGQPGQASNSSSGLSSIIWEEDVEFVEQSSHACVSAICMFACLLFAICWFVCYRLSIV</sequence>
<name>A0A0M8NP04_9EURO</name>
<keyword evidence="4" id="KW-1185">Reference proteome</keyword>
<feature type="non-terminal residue" evidence="3">
    <location>
        <position position="1"/>
    </location>
</feature>
<dbReference type="SUPFAM" id="SSF51004">
    <property type="entry name" value="C-terminal (heme d1) domain of cytochrome cd1-nitrite reductase"/>
    <property type="match status" value="1"/>
</dbReference>
<comment type="caution">
    <text evidence="3">The sequence shown here is derived from an EMBL/GenBank/DDBJ whole genome shotgun (WGS) entry which is preliminary data.</text>
</comment>
<gene>
    <name evidence="3" type="ORF">ACN38_g12853</name>
</gene>
<proteinExistence type="inferred from homology"/>
<dbReference type="InterPro" id="IPR015943">
    <property type="entry name" value="WD40/YVTN_repeat-like_dom_sf"/>
</dbReference>
<keyword evidence="2" id="KW-0812">Transmembrane</keyword>
<dbReference type="OrthoDB" id="9972196at2759"/>
<protein>
    <recommendedName>
        <fullName evidence="5">6-phosphogluconolactonase</fullName>
    </recommendedName>
</protein>
<evidence type="ECO:0008006" key="5">
    <source>
        <dbReference type="Google" id="ProtNLM"/>
    </source>
</evidence>
<dbReference type="Pfam" id="PF10282">
    <property type="entry name" value="Lactonase"/>
    <property type="match status" value="1"/>
</dbReference>
<dbReference type="EMBL" id="LHQQ01000465">
    <property type="protein sequence ID" value="KOS36406.1"/>
    <property type="molecule type" value="Genomic_DNA"/>
</dbReference>
<dbReference type="AlphaFoldDB" id="A0A0M8NP04"/>
<evidence type="ECO:0000313" key="3">
    <source>
        <dbReference type="EMBL" id="KOS36406.1"/>
    </source>
</evidence>
<dbReference type="InterPro" id="IPR019405">
    <property type="entry name" value="Lactonase_7-beta_prop"/>
</dbReference>
<feature type="transmembrane region" description="Helical" evidence="2">
    <location>
        <begin position="491"/>
        <end position="510"/>
    </location>
</feature>
<dbReference type="Gene3D" id="2.130.10.10">
    <property type="entry name" value="YVTN repeat-like/Quinoprotein amine dehydrogenase"/>
    <property type="match status" value="1"/>
</dbReference>
<dbReference type="GO" id="GO:0017057">
    <property type="term" value="F:6-phosphogluconolactonase activity"/>
    <property type="evidence" value="ECO:0007669"/>
    <property type="project" value="TreeGrafter"/>
</dbReference>
<keyword evidence="2" id="KW-0472">Membrane</keyword>
<keyword evidence="2" id="KW-1133">Transmembrane helix</keyword>
<dbReference type="Proteomes" id="UP000037696">
    <property type="component" value="Unassembled WGS sequence"/>
</dbReference>